<dbReference type="EMBL" id="GL442439">
    <property type="protein sequence ID" value="EFN63435.1"/>
    <property type="molecule type" value="Genomic_DNA"/>
</dbReference>
<evidence type="ECO:0000313" key="2">
    <source>
        <dbReference type="Proteomes" id="UP000000311"/>
    </source>
</evidence>
<organism evidence="2">
    <name type="scientific">Camponotus floridanus</name>
    <name type="common">Florida carpenter ant</name>
    <dbReference type="NCBI Taxonomy" id="104421"/>
    <lineage>
        <taxon>Eukaryota</taxon>
        <taxon>Metazoa</taxon>
        <taxon>Ecdysozoa</taxon>
        <taxon>Arthropoda</taxon>
        <taxon>Hexapoda</taxon>
        <taxon>Insecta</taxon>
        <taxon>Pterygota</taxon>
        <taxon>Neoptera</taxon>
        <taxon>Endopterygota</taxon>
        <taxon>Hymenoptera</taxon>
        <taxon>Apocrita</taxon>
        <taxon>Aculeata</taxon>
        <taxon>Formicoidea</taxon>
        <taxon>Formicidae</taxon>
        <taxon>Formicinae</taxon>
        <taxon>Camponotus</taxon>
    </lineage>
</organism>
<keyword evidence="2" id="KW-1185">Reference proteome</keyword>
<sequence length="123" mass="13961">MGKSECTGQTLEHKLRYSCYGLVRMASNSDIKYISDTQSPMSYEARCVATRSHYQDEFTTPFGDPHFTYANHNESVSTEHAHSYDAHTQRAGLRVRIPDFEANPIDPEIDVESDVTRMQKVVG</sequence>
<evidence type="ECO:0000313" key="1">
    <source>
        <dbReference type="EMBL" id="EFN63435.1"/>
    </source>
</evidence>
<reference evidence="1 2" key="1">
    <citation type="journal article" date="2010" name="Science">
        <title>Genomic comparison of the ants Camponotus floridanus and Harpegnathos saltator.</title>
        <authorList>
            <person name="Bonasio R."/>
            <person name="Zhang G."/>
            <person name="Ye C."/>
            <person name="Mutti N.S."/>
            <person name="Fang X."/>
            <person name="Qin N."/>
            <person name="Donahue G."/>
            <person name="Yang P."/>
            <person name="Li Q."/>
            <person name="Li C."/>
            <person name="Zhang P."/>
            <person name="Huang Z."/>
            <person name="Berger S.L."/>
            <person name="Reinberg D."/>
            <person name="Wang J."/>
            <person name="Liebig J."/>
        </authorList>
    </citation>
    <scope>NUCLEOTIDE SEQUENCE [LARGE SCALE GENOMIC DNA]</scope>
    <source>
        <strain evidence="2">C129</strain>
    </source>
</reference>
<name>E2AT00_CAMFO</name>
<proteinExistence type="predicted"/>
<dbReference type="InParanoid" id="E2AT00"/>
<protein>
    <submittedName>
        <fullName evidence="1">Uncharacterized protein</fullName>
    </submittedName>
</protein>
<accession>E2AT00</accession>
<dbReference type="AlphaFoldDB" id="E2AT00"/>
<gene>
    <name evidence="1" type="ORF">EAG_04890</name>
</gene>
<dbReference type="Proteomes" id="UP000000311">
    <property type="component" value="Unassembled WGS sequence"/>
</dbReference>